<keyword evidence="1" id="KW-0175">Coiled coil</keyword>
<accession>A0A6N3ABD1</accession>
<sequence>MKLTYKDKVQIYELRKQGRSFKELSNIFGINIPNLKYMIKLIDRYGIEFVKKGKNRYYPPKLKREIIDKVLLEGRSQINVSLDYALPSVGMLHNWIAQYKKNGYTIVEKTRGRTPKMGRKPNKRPEEMTELERLQAENEYLRAENAILKKLRELRLRDEKEQEEKRKLSEDW</sequence>
<organism evidence="2">
    <name type="scientific">Streptococcus parasanguinis</name>
    <dbReference type="NCBI Taxonomy" id="1318"/>
    <lineage>
        <taxon>Bacteria</taxon>
        <taxon>Bacillati</taxon>
        <taxon>Bacillota</taxon>
        <taxon>Bacilli</taxon>
        <taxon>Lactobacillales</taxon>
        <taxon>Streptococcaceae</taxon>
        <taxon>Streptococcus</taxon>
    </lineage>
</organism>
<protein>
    <submittedName>
        <fullName evidence="2">Transposase</fullName>
    </submittedName>
</protein>
<dbReference type="EMBL" id="CACRUC010000017">
    <property type="protein sequence ID" value="VYT87166.1"/>
    <property type="molecule type" value="Genomic_DNA"/>
</dbReference>
<dbReference type="PANTHER" id="PTHR33795:SF1">
    <property type="entry name" value="INSERTION ELEMENT IS150 PROTEIN INSJ"/>
    <property type="match status" value="1"/>
</dbReference>
<dbReference type="PANTHER" id="PTHR33795">
    <property type="entry name" value="INSERTION ELEMENT IS150 PROTEIN INSJ"/>
    <property type="match status" value="1"/>
</dbReference>
<dbReference type="SUPFAM" id="SSF46689">
    <property type="entry name" value="Homeodomain-like"/>
    <property type="match status" value="1"/>
</dbReference>
<dbReference type="InterPro" id="IPR009057">
    <property type="entry name" value="Homeodomain-like_sf"/>
</dbReference>
<name>A0A6N3ABD1_STRPA</name>
<evidence type="ECO:0000313" key="2">
    <source>
        <dbReference type="EMBL" id="VYT87166.1"/>
    </source>
</evidence>
<feature type="coiled-coil region" evidence="1">
    <location>
        <begin position="124"/>
        <end position="171"/>
    </location>
</feature>
<proteinExistence type="predicted"/>
<dbReference type="AlphaFoldDB" id="A0A6N3ABD1"/>
<gene>
    <name evidence="2" type="ORF">SPLFYP13_00357</name>
</gene>
<reference evidence="2" key="1">
    <citation type="submission" date="2019-11" db="EMBL/GenBank/DDBJ databases">
        <authorList>
            <person name="Feng L."/>
        </authorList>
    </citation>
    <scope>NUCLEOTIDE SEQUENCE</scope>
    <source>
        <strain evidence="2">SparasanguinisLFYP13</strain>
    </source>
</reference>
<evidence type="ECO:0000256" key="1">
    <source>
        <dbReference type="SAM" id="Coils"/>
    </source>
</evidence>
<dbReference type="InterPro" id="IPR052057">
    <property type="entry name" value="IS150/IS1296_orfA-like"/>
</dbReference>